<evidence type="ECO:0000313" key="19">
    <source>
        <dbReference type="EMBL" id="KAF7232926.1"/>
    </source>
</evidence>
<dbReference type="Proteomes" id="UP000822476">
    <property type="component" value="Unassembled WGS sequence"/>
</dbReference>
<evidence type="ECO:0000259" key="18">
    <source>
        <dbReference type="PROSITE" id="PS50011"/>
    </source>
</evidence>
<dbReference type="InterPro" id="IPR036028">
    <property type="entry name" value="SH3-like_dom_sf"/>
</dbReference>
<dbReference type="Pfam" id="PF07714">
    <property type="entry name" value="PK_Tyr_Ser-Thr"/>
    <property type="match status" value="1"/>
</dbReference>
<dbReference type="InterPro" id="IPR036860">
    <property type="entry name" value="SH2_dom_sf"/>
</dbReference>
<reference evidence="19" key="1">
    <citation type="submission" date="2019-07" db="EMBL/GenBank/DDBJ databases">
        <title>Annotation for the trematode Paragonimus miyazaki's.</title>
        <authorList>
            <person name="Choi Y.-J."/>
        </authorList>
    </citation>
    <scope>NUCLEOTIDE SEQUENCE</scope>
    <source>
        <strain evidence="19">Japan</strain>
    </source>
</reference>
<dbReference type="Gene3D" id="2.30.30.40">
    <property type="entry name" value="SH3 Domains"/>
    <property type="match status" value="1"/>
</dbReference>
<dbReference type="PROSITE" id="PS50011">
    <property type="entry name" value="PROTEIN_KINASE_DOM"/>
    <property type="match status" value="1"/>
</dbReference>
<dbReference type="SUPFAM" id="SSF50044">
    <property type="entry name" value="SH3-domain"/>
    <property type="match status" value="1"/>
</dbReference>
<evidence type="ECO:0000256" key="14">
    <source>
        <dbReference type="PROSITE-ProRule" id="PRU10141"/>
    </source>
</evidence>
<dbReference type="Gene3D" id="3.30.200.20">
    <property type="entry name" value="Phosphorylase Kinase, domain 1"/>
    <property type="match status" value="1"/>
</dbReference>
<dbReference type="CDD" id="cd09933">
    <property type="entry name" value="SH2_Src_family"/>
    <property type="match status" value="1"/>
</dbReference>
<evidence type="ECO:0000256" key="8">
    <source>
        <dbReference type="ARBA" id="ARBA00022999"/>
    </source>
</evidence>
<keyword evidence="7 14" id="KW-0067">ATP-binding</keyword>
<gene>
    <name evidence="19" type="ORF">EG68_05427</name>
</gene>
<feature type="domain" description="Protein kinase" evidence="18">
    <location>
        <begin position="524"/>
        <end position="779"/>
    </location>
</feature>
<comment type="similarity">
    <text evidence="15">Belongs to the protein kinase superfamily. Tyr protein kinase family.</text>
</comment>
<dbReference type="InterPro" id="IPR001245">
    <property type="entry name" value="Ser-Thr/Tyr_kinase_cat_dom"/>
</dbReference>
<evidence type="ECO:0000256" key="10">
    <source>
        <dbReference type="ARBA" id="ARBA00023288"/>
    </source>
</evidence>
<organism evidence="19 20">
    <name type="scientific">Paragonimus skrjabini miyazakii</name>
    <dbReference type="NCBI Taxonomy" id="59628"/>
    <lineage>
        <taxon>Eukaryota</taxon>
        <taxon>Metazoa</taxon>
        <taxon>Spiralia</taxon>
        <taxon>Lophotrochozoa</taxon>
        <taxon>Platyhelminthes</taxon>
        <taxon>Trematoda</taxon>
        <taxon>Digenea</taxon>
        <taxon>Plagiorchiida</taxon>
        <taxon>Troglotremata</taxon>
        <taxon>Troglotrematidae</taxon>
        <taxon>Paragonimus</taxon>
    </lineage>
</organism>
<evidence type="ECO:0000256" key="12">
    <source>
        <dbReference type="PROSITE-ProRule" id="PRU00191"/>
    </source>
</evidence>
<feature type="domain" description="SH3" evidence="17">
    <location>
        <begin position="334"/>
        <end position="395"/>
    </location>
</feature>
<dbReference type="Pfam" id="PF00017">
    <property type="entry name" value="SH2"/>
    <property type="match status" value="1"/>
</dbReference>
<name>A0A8S9Y9Y0_9TREM</name>
<dbReference type="PROSITE" id="PS50002">
    <property type="entry name" value="SH3"/>
    <property type="match status" value="1"/>
</dbReference>
<dbReference type="InterPro" id="IPR001452">
    <property type="entry name" value="SH3_domain"/>
</dbReference>
<dbReference type="FunFam" id="1.10.510.10:FF:000318">
    <property type="entry name" value="Tyrosine-protein kinase"/>
    <property type="match status" value="1"/>
</dbReference>
<keyword evidence="3 15" id="KW-0808">Transferase</keyword>
<dbReference type="PROSITE" id="PS00109">
    <property type="entry name" value="PROTEIN_KINASE_TYR"/>
    <property type="match status" value="1"/>
</dbReference>
<evidence type="ECO:0000256" key="13">
    <source>
        <dbReference type="PROSITE-ProRule" id="PRU00192"/>
    </source>
</evidence>
<feature type="binding site" evidence="14">
    <location>
        <position position="552"/>
    </location>
    <ligand>
        <name>ATP</name>
        <dbReference type="ChEBI" id="CHEBI:30616"/>
    </ligand>
</feature>
<dbReference type="GO" id="GO:0004715">
    <property type="term" value="F:non-membrane spanning protein tyrosine kinase activity"/>
    <property type="evidence" value="ECO:0007669"/>
    <property type="project" value="UniProtKB-EC"/>
</dbReference>
<evidence type="ECO:0000256" key="11">
    <source>
        <dbReference type="ARBA" id="ARBA00051245"/>
    </source>
</evidence>
<dbReference type="CDD" id="cd05034">
    <property type="entry name" value="PTKc_Src_like"/>
    <property type="match status" value="1"/>
</dbReference>
<dbReference type="SMART" id="SM00219">
    <property type="entry name" value="TyrKc"/>
    <property type="match status" value="1"/>
</dbReference>
<keyword evidence="5 14" id="KW-0547">Nucleotide-binding</keyword>
<dbReference type="OrthoDB" id="28230at2759"/>
<keyword evidence="2" id="KW-0597">Phosphoprotein</keyword>
<dbReference type="PRINTS" id="PR00109">
    <property type="entry name" value="TYRKINASE"/>
</dbReference>
<dbReference type="PRINTS" id="PR00401">
    <property type="entry name" value="SH2DOMAIN"/>
</dbReference>
<sequence>MGNCTGRLKSDIYFCGSLCNHNTTANNISDVINDELLIKTTENSESQWNDKQNVQKFVIKDPKGSCNRCFMGGSVRDTNRCDMFSPRRSSLRASLIFTAQMENVFTTTNRPETMKTNIESMSDHPASSVTNGPLRVVSVSQTHQMRNFPLPAHASVKVPYGSSTTSLLATGSQAPLVLNHPHHTHSNSIANDSLTGNISGSMYNSNKNMNTGVDISQGRWSNNIKSPIVVDYDTHILGGIPHTSVLNESEKMKSLDGKNYKLRPVSTTPTFVMQDVSAGYPSSVSLMSNRYLIHHSTSVANSESPSRSSLNSVSASHKWNAKKNFDHDNIVRTGGEGNYVAIFDYNMQADGEVRTRKGDRLNVLDSSDSEWLLVEHIPTGLIGYIPLSYVARANSVEAEDWYFRSISRKDSERLLLLKGNIQGTFLIRASETTNGALSLSVRDTEVQRGDTVKHYKIKQISETGEVYITTKQILPDLRALVKHYSLNADGLCCCLTRPCPRPPPVPTDLSRLTRDQWEIPRSSLELTELLGAGQFGEVWRAKWNNTVEVAVKTLKPGTMSKEDFLKEAKIMKRLHHARLVRLYAVVTAEPIYIVTELMPHGSLLHYLRDGAGKDLDFKALIDMMAQIASGMAYLEKEGYIHRDLAARNILVGDNNTVKVADFGLARIVDGADETYTAKQGTQFPIKWTAPEAALLGRFTVKSDVWSFGIVIYEIITYGQVPFPSMDNAETLQQVDRGYRMPRPSNCPQPVYEVMLKTWDSNPDQRPTFESLCVYFEDYFYNAERSYRPADSMGITNNGVNKMRPSNDYPHELNGTEWDSEEAQALRLHKWEQWRKNVQTRRETAPLAQLSEPDRYCK</sequence>
<evidence type="ECO:0000256" key="2">
    <source>
        <dbReference type="ARBA" id="ARBA00022553"/>
    </source>
</evidence>
<protein>
    <recommendedName>
        <fullName evidence="15">Tyrosine-protein kinase</fullName>
        <ecNumber evidence="15">2.7.10.2</ecNumber>
    </recommendedName>
</protein>
<feature type="domain" description="SH2" evidence="16">
    <location>
        <begin position="401"/>
        <end position="499"/>
    </location>
</feature>
<keyword evidence="20" id="KW-1185">Reference proteome</keyword>
<dbReference type="SUPFAM" id="SSF56112">
    <property type="entry name" value="Protein kinase-like (PK-like)"/>
    <property type="match status" value="1"/>
</dbReference>
<dbReference type="PROSITE" id="PS00107">
    <property type="entry name" value="PROTEIN_KINASE_ATP"/>
    <property type="match status" value="1"/>
</dbReference>
<proteinExistence type="inferred from homology"/>
<dbReference type="InterPro" id="IPR017441">
    <property type="entry name" value="Protein_kinase_ATP_BS"/>
</dbReference>
<keyword evidence="9 15" id="KW-0829">Tyrosine-protein kinase</keyword>
<dbReference type="InterPro" id="IPR000980">
    <property type="entry name" value="SH2"/>
</dbReference>
<dbReference type="SUPFAM" id="SSF55550">
    <property type="entry name" value="SH2 domain"/>
    <property type="match status" value="1"/>
</dbReference>
<dbReference type="SMART" id="SM00326">
    <property type="entry name" value="SH3"/>
    <property type="match status" value="1"/>
</dbReference>
<keyword evidence="10" id="KW-0449">Lipoprotein</keyword>
<dbReference type="Pfam" id="PF00018">
    <property type="entry name" value="SH3_1"/>
    <property type="match status" value="1"/>
</dbReference>
<dbReference type="Gene3D" id="1.10.510.10">
    <property type="entry name" value="Transferase(Phosphotransferase) domain 1"/>
    <property type="match status" value="1"/>
</dbReference>
<evidence type="ECO:0000256" key="6">
    <source>
        <dbReference type="ARBA" id="ARBA00022777"/>
    </source>
</evidence>
<dbReference type="InterPro" id="IPR000719">
    <property type="entry name" value="Prot_kinase_dom"/>
</dbReference>
<keyword evidence="8 12" id="KW-0727">SH2 domain</keyword>
<dbReference type="InterPro" id="IPR011009">
    <property type="entry name" value="Kinase-like_dom_sf"/>
</dbReference>
<keyword evidence="1 13" id="KW-0728">SH3 domain</keyword>
<dbReference type="EC" id="2.7.10.2" evidence="15"/>
<keyword evidence="6 15" id="KW-0418">Kinase</keyword>
<evidence type="ECO:0000256" key="15">
    <source>
        <dbReference type="RuleBase" id="RU362096"/>
    </source>
</evidence>
<accession>A0A8S9Y9Y0</accession>
<evidence type="ECO:0000256" key="4">
    <source>
        <dbReference type="ARBA" id="ARBA00022707"/>
    </source>
</evidence>
<evidence type="ECO:0000256" key="1">
    <source>
        <dbReference type="ARBA" id="ARBA00022443"/>
    </source>
</evidence>
<dbReference type="FunFam" id="3.30.200.20:FF:000036">
    <property type="entry name" value="Tyrosine-protein kinase"/>
    <property type="match status" value="1"/>
</dbReference>
<dbReference type="GO" id="GO:0005524">
    <property type="term" value="F:ATP binding"/>
    <property type="evidence" value="ECO:0007669"/>
    <property type="project" value="UniProtKB-UniRule"/>
</dbReference>
<dbReference type="PROSITE" id="PS50001">
    <property type="entry name" value="SH2"/>
    <property type="match status" value="1"/>
</dbReference>
<evidence type="ECO:0000259" key="17">
    <source>
        <dbReference type="PROSITE" id="PS50002"/>
    </source>
</evidence>
<evidence type="ECO:0000256" key="7">
    <source>
        <dbReference type="ARBA" id="ARBA00022840"/>
    </source>
</evidence>
<evidence type="ECO:0000259" key="16">
    <source>
        <dbReference type="PROSITE" id="PS50001"/>
    </source>
</evidence>
<comment type="catalytic activity">
    <reaction evidence="11 15">
        <text>L-tyrosyl-[protein] + ATP = O-phospho-L-tyrosyl-[protein] + ADP + H(+)</text>
        <dbReference type="Rhea" id="RHEA:10596"/>
        <dbReference type="Rhea" id="RHEA-COMP:10136"/>
        <dbReference type="Rhea" id="RHEA-COMP:20101"/>
        <dbReference type="ChEBI" id="CHEBI:15378"/>
        <dbReference type="ChEBI" id="CHEBI:30616"/>
        <dbReference type="ChEBI" id="CHEBI:46858"/>
        <dbReference type="ChEBI" id="CHEBI:61978"/>
        <dbReference type="ChEBI" id="CHEBI:456216"/>
        <dbReference type="EC" id="2.7.10.2"/>
    </reaction>
</comment>
<dbReference type="PANTHER" id="PTHR24418">
    <property type="entry name" value="TYROSINE-PROTEIN KINASE"/>
    <property type="match status" value="1"/>
</dbReference>
<dbReference type="InterPro" id="IPR050198">
    <property type="entry name" value="Non-receptor_tyrosine_kinases"/>
</dbReference>
<dbReference type="InterPro" id="IPR020635">
    <property type="entry name" value="Tyr_kinase_cat_dom"/>
</dbReference>
<evidence type="ECO:0000256" key="5">
    <source>
        <dbReference type="ARBA" id="ARBA00022741"/>
    </source>
</evidence>
<keyword evidence="4" id="KW-0519">Myristate</keyword>
<dbReference type="EMBL" id="JTDE01021441">
    <property type="protein sequence ID" value="KAF7232926.1"/>
    <property type="molecule type" value="Genomic_DNA"/>
</dbReference>
<dbReference type="InterPro" id="IPR008266">
    <property type="entry name" value="Tyr_kinase_AS"/>
</dbReference>
<evidence type="ECO:0000256" key="3">
    <source>
        <dbReference type="ARBA" id="ARBA00022679"/>
    </source>
</evidence>
<evidence type="ECO:0000256" key="9">
    <source>
        <dbReference type="ARBA" id="ARBA00023137"/>
    </source>
</evidence>
<comment type="caution">
    <text evidence="19">The sequence shown here is derived from an EMBL/GenBank/DDBJ whole genome shotgun (WGS) entry which is preliminary data.</text>
</comment>
<dbReference type="SMART" id="SM00252">
    <property type="entry name" value="SH2"/>
    <property type="match status" value="1"/>
</dbReference>
<dbReference type="AlphaFoldDB" id="A0A8S9Y9Y0"/>
<dbReference type="Gene3D" id="3.30.505.10">
    <property type="entry name" value="SH2 domain"/>
    <property type="match status" value="1"/>
</dbReference>
<evidence type="ECO:0000313" key="20">
    <source>
        <dbReference type="Proteomes" id="UP000822476"/>
    </source>
</evidence>